<keyword evidence="10" id="KW-1208">Phospholipid metabolism</keyword>
<feature type="transmembrane region" description="Helical" evidence="13">
    <location>
        <begin position="68"/>
        <end position="93"/>
    </location>
</feature>
<dbReference type="InterPro" id="IPR004570">
    <property type="entry name" value="Phosphatidylglycerol_P_synth"/>
</dbReference>
<evidence type="ECO:0000256" key="3">
    <source>
        <dbReference type="ARBA" id="ARBA00022516"/>
    </source>
</evidence>
<evidence type="ECO:0000256" key="1">
    <source>
        <dbReference type="ARBA" id="ARBA00004141"/>
    </source>
</evidence>
<sequence length="173" mass="19559">MNIPNTITWARVLLTAVIVFLILKGFFLFAFALFLVAAISDYFDGYFARKLNQVTNFGKIFDQMSDKIFITSILIAFVELNLVPSWIVIVIVFRDTLVTTVRMAALVSNQVIAANYFGKLKTVSQMIWIVVLFLKSIGYNVYMVDDILAYVVVFFTIASGILYLGQNIRVLKG</sequence>
<proteinExistence type="inferred from homology"/>
<name>A0ABX3IHZ0_9BACT</name>
<dbReference type="EC" id="2.7.8.5" evidence="11"/>
<keyword evidence="4 12" id="KW-0808">Transferase</keyword>
<dbReference type="Pfam" id="PF01066">
    <property type="entry name" value="CDP-OH_P_transf"/>
    <property type="match status" value="1"/>
</dbReference>
<evidence type="ECO:0000256" key="7">
    <source>
        <dbReference type="ARBA" id="ARBA00023098"/>
    </source>
</evidence>
<evidence type="ECO:0000313" key="15">
    <source>
        <dbReference type="Proteomes" id="UP000242616"/>
    </source>
</evidence>
<evidence type="ECO:0000256" key="11">
    <source>
        <dbReference type="NCBIfam" id="TIGR00560"/>
    </source>
</evidence>
<keyword evidence="6 13" id="KW-1133">Transmembrane helix</keyword>
<evidence type="ECO:0000256" key="4">
    <source>
        <dbReference type="ARBA" id="ARBA00022679"/>
    </source>
</evidence>
<keyword evidence="9" id="KW-0594">Phospholipid biosynthesis</keyword>
<evidence type="ECO:0000313" key="14">
    <source>
        <dbReference type="EMBL" id="ONN26948.1"/>
    </source>
</evidence>
<feature type="transmembrane region" description="Helical" evidence="13">
    <location>
        <begin position="147"/>
        <end position="165"/>
    </location>
</feature>
<gene>
    <name evidence="14" type="ORF">XJ44_06550</name>
</gene>
<organism evidence="14 15">
    <name type="scientific">Thermosipho affectus</name>
    <dbReference type="NCBI Taxonomy" id="660294"/>
    <lineage>
        <taxon>Bacteria</taxon>
        <taxon>Thermotogati</taxon>
        <taxon>Thermotogota</taxon>
        <taxon>Thermotogae</taxon>
        <taxon>Thermotogales</taxon>
        <taxon>Fervidobacteriaceae</taxon>
        <taxon>Thermosipho</taxon>
    </lineage>
</organism>
<accession>A0ABX3IHZ0</accession>
<evidence type="ECO:0000256" key="8">
    <source>
        <dbReference type="ARBA" id="ARBA00023136"/>
    </source>
</evidence>
<dbReference type="PROSITE" id="PS00379">
    <property type="entry name" value="CDP_ALCOHOL_P_TRANSF"/>
    <property type="match status" value="1"/>
</dbReference>
<dbReference type="InterPro" id="IPR050324">
    <property type="entry name" value="CDP-alcohol_PTase-I"/>
</dbReference>
<dbReference type="InterPro" id="IPR048254">
    <property type="entry name" value="CDP_ALCOHOL_P_TRANSF_CS"/>
</dbReference>
<evidence type="ECO:0000256" key="9">
    <source>
        <dbReference type="ARBA" id="ARBA00023209"/>
    </source>
</evidence>
<keyword evidence="7" id="KW-0443">Lipid metabolism</keyword>
<dbReference type="RefSeq" id="WP_077198473.1">
    <property type="nucleotide sequence ID" value="NZ_LBFC01000021.1"/>
</dbReference>
<keyword evidence="8 13" id="KW-0472">Membrane</keyword>
<evidence type="ECO:0000256" key="12">
    <source>
        <dbReference type="RuleBase" id="RU003750"/>
    </source>
</evidence>
<protein>
    <recommendedName>
        <fullName evidence="11">CDP-diacylglycerol--glycerol-3-phosphate 3-phosphatidyltransferase</fullName>
        <ecNumber evidence="11">2.7.8.5</ecNumber>
    </recommendedName>
</protein>
<dbReference type="Gene3D" id="1.20.120.1760">
    <property type="match status" value="1"/>
</dbReference>
<reference evidence="14 15" key="1">
    <citation type="submission" date="2015-06" db="EMBL/GenBank/DDBJ databases">
        <title>Genome sequencing of Thermotogales isolates from hydrothermal vents.</title>
        <authorList>
            <person name="Haverkamp T.H."/>
            <person name="Kublanov I.V."/>
            <person name="Nesbo C.L."/>
        </authorList>
    </citation>
    <scope>NUCLEOTIDE SEQUENCE [LARGE SCALE GENOMIC DNA]</scope>
    <source>
        <strain evidence="15">ik275mar</strain>
    </source>
</reference>
<dbReference type="InterPro" id="IPR043130">
    <property type="entry name" value="CDP-OH_PTrfase_TM_dom"/>
</dbReference>
<dbReference type="PANTHER" id="PTHR14269:SF62">
    <property type="entry name" value="CDP-DIACYLGLYCEROL--GLYCEROL-3-PHOSPHATE 3-PHOSPHATIDYLTRANSFERASE 1, CHLOROPLASTIC"/>
    <property type="match status" value="1"/>
</dbReference>
<dbReference type="InterPro" id="IPR000462">
    <property type="entry name" value="CDP-OH_P_trans"/>
</dbReference>
<comment type="subcellular location">
    <subcellularLocation>
        <location evidence="1">Membrane</location>
        <topology evidence="1">Multi-pass membrane protein</topology>
    </subcellularLocation>
</comment>
<keyword evidence="15" id="KW-1185">Reference proteome</keyword>
<comment type="caution">
    <text evidence="14">The sequence shown here is derived from an EMBL/GenBank/DDBJ whole genome shotgun (WGS) entry which is preliminary data.</text>
</comment>
<feature type="transmembrane region" description="Helical" evidence="13">
    <location>
        <begin position="12"/>
        <end position="39"/>
    </location>
</feature>
<dbReference type="PANTHER" id="PTHR14269">
    <property type="entry name" value="CDP-DIACYLGLYCEROL--GLYCEROL-3-PHOSPHATE 3-PHOSPHATIDYLTRANSFERASE-RELATED"/>
    <property type="match status" value="1"/>
</dbReference>
<evidence type="ECO:0000256" key="2">
    <source>
        <dbReference type="ARBA" id="ARBA00010441"/>
    </source>
</evidence>
<evidence type="ECO:0000256" key="5">
    <source>
        <dbReference type="ARBA" id="ARBA00022692"/>
    </source>
</evidence>
<evidence type="ECO:0000256" key="6">
    <source>
        <dbReference type="ARBA" id="ARBA00022989"/>
    </source>
</evidence>
<evidence type="ECO:0000256" key="13">
    <source>
        <dbReference type="SAM" id="Phobius"/>
    </source>
</evidence>
<keyword evidence="3" id="KW-0444">Lipid biosynthesis</keyword>
<dbReference type="NCBIfam" id="TIGR00560">
    <property type="entry name" value="pgsA"/>
    <property type="match status" value="1"/>
</dbReference>
<evidence type="ECO:0000256" key="10">
    <source>
        <dbReference type="ARBA" id="ARBA00023264"/>
    </source>
</evidence>
<keyword evidence="5 13" id="KW-0812">Transmembrane</keyword>
<dbReference type="EMBL" id="LBFC01000021">
    <property type="protein sequence ID" value="ONN26948.1"/>
    <property type="molecule type" value="Genomic_DNA"/>
</dbReference>
<dbReference type="PIRSF" id="PIRSF000847">
    <property type="entry name" value="Phos_ph_gly_syn"/>
    <property type="match status" value="1"/>
</dbReference>
<dbReference type="Proteomes" id="UP000242616">
    <property type="component" value="Unassembled WGS sequence"/>
</dbReference>
<comment type="similarity">
    <text evidence="2 12">Belongs to the CDP-alcohol phosphatidyltransferase class-I family.</text>
</comment>